<dbReference type="EMBL" id="LATX01002286">
    <property type="protein sequence ID" value="KTB31879.1"/>
    <property type="molecule type" value="Genomic_DNA"/>
</dbReference>
<proteinExistence type="predicted"/>
<dbReference type="Proteomes" id="UP000054988">
    <property type="component" value="Unassembled WGS sequence"/>
</dbReference>
<gene>
    <name evidence="1" type="ORF">WG66_15591</name>
</gene>
<name>A0A0W0F6D0_MONRR</name>
<evidence type="ECO:0000313" key="1">
    <source>
        <dbReference type="EMBL" id="KTB31879.1"/>
    </source>
</evidence>
<evidence type="ECO:0000313" key="2">
    <source>
        <dbReference type="Proteomes" id="UP000054988"/>
    </source>
</evidence>
<sequence>MHSLGHKSTA</sequence>
<protein>
    <submittedName>
        <fullName evidence="1">Uncharacterized protein</fullName>
    </submittedName>
</protein>
<organism evidence="1 2">
    <name type="scientific">Moniliophthora roreri</name>
    <name type="common">Frosty pod rot fungus</name>
    <name type="synonym">Monilia roreri</name>
    <dbReference type="NCBI Taxonomy" id="221103"/>
    <lineage>
        <taxon>Eukaryota</taxon>
        <taxon>Fungi</taxon>
        <taxon>Dikarya</taxon>
        <taxon>Basidiomycota</taxon>
        <taxon>Agaricomycotina</taxon>
        <taxon>Agaricomycetes</taxon>
        <taxon>Agaricomycetidae</taxon>
        <taxon>Agaricales</taxon>
        <taxon>Marasmiineae</taxon>
        <taxon>Marasmiaceae</taxon>
        <taxon>Moniliophthora</taxon>
    </lineage>
</organism>
<accession>A0A0W0F6D0</accession>
<comment type="caution">
    <text evidence="1">The sequence shown here is derived from an EMBL/GenBank/DDBJ whole genome shotgun (WGS) entry which is preliminary data.</text>
</comment>
<reference evidence="1 2" key="1">
    <citation type="submission" date="2015-12" db="EMBL/GenBank/DDBJ databases">
        <title>Draft genome sequence of Moniliophthora roreri, the causal agent of frosty pod rot of cacao.</title>
        <authorList>
            <person name="Aime M.C."/>
            <person name="Diaz-Valderrama J.R."/>
            <person name="Kijpornyongpan T."/>
            <person name="Phillips-Mora W."/>
        </authorList>
    </citation>
    <scope>NUCLEOTIDE SEQUENCE [LARGE SCALE GENOMIC DNA]</scope>
    <source>
        <strain evidence="1 2">MCA 2952</strain>
    </source>
</reference>